<feature type="transmembrane region" description="Helical" evidence="3">
    <location>
        <begin position="155"/>
        <end position="177"/>
    </location>
</feature>
<dbReference type="AlphaFoldDB" id="A0A8W8MZS1"/>
<evidence type="ECO:0000313" key="5">
    <source>
        <dbReference type="EnsemblMetazoa" id="G3731.1:cds"/>
    </source>
</evidence>
<accession>A0A8W8MZS1</accession>
<feature type="domain" description="Sushi" evidence="4">
    <location>
        <begin position="35"/>
        <end position="97"/>
    </location>
</feature>
<dbReference type="InterPro" id="IPR035976">
    <property type="entry name" value="Sushi/SCR/CCP_sf"/>
</dbReference>
<evidence type="ECO:0000259" key="4">
    <source>
        <dbReference type="PROSITE" id="PS50923"/>
    </source>
</evidence>
<keyword evidence="2" id="KW-0768">Sushi</keyword>
<dbReference type="PROSITE" id="PS50923">
    <property type="entry name" value="SUSHI"/>
    <property type="match status" value="1"/>
</dbReference>
<keyword evidence="6" id="KW-1185">Reference proteome</keyword>
<evidence type="ECO:0000256" key="3">
    <source>
        <dbReference type="SAM" id="Phobius"/>
    </source>
</evidence>
<organism evidence="5 6">
    <name type="scientific">Magallana gigas</name>
    <name type="common">Pacific oyster</name>
    <name type="synonym">Crassostrea gigas</name>
    <dbReference type="NCBI Taxonomy" id="29159"/>
    <lineage>
        <taxon>Eukaryota</taxon>
        <taxon>Metazoa</taxon>
        <taxon>Spiralia</taxon>
        <taxon>Lophotrochozoa</taxon>
        <taxon>Mollusca</taxon>
        <taxon>Bivalvia</taxon>
        <taxon>Autobranchia</taxon>
        <taxon>Pteriomorphia</taxon>
        <taxon>Ostreida</taxon>
        <taxon>Ostreoidea</taxon>
        <taxon>Ostreidae</taxon>
        <taxon>Magallana</taxon>
    </lineage>
</organism>
<dbReference type="Gene3D" id="2.10.70.10">
    <property type="entry name" value="Complement Module, domain 1"/>
    <property type="match status" value="1"/>
</dbReference>
<evidence type="ECO:0000256" key="2">
    <source>
        <dbReference type="PROSITE-ProRule" id="PRU00302"/>
    </source>
</evidence>
<dbReference type="InterPro" id="IPR000436">
    <property type="entry name" value="Sushi_SCR_CCP_dom"/>
</dbReference>
<proteinExistence type="predicted"/>
<comment type="caution">
    <text evidence="2">Lacks conserved residue(s) required for the propagation of feature annotation.</text>
</comment>
<evidence type="ECO:0000313" key="6">
    <source>
        <dbReference type="Proteomes" id="UP000005408"/>
    </source>
</evidence>
<keyword evidence="3" id="KW-1133">Transmembrane helix</keyword>
<protein>
    <recommendedName>
        <fullName evidence="4">Sushi domain-containing protein</fullName>
    </recommendedName>
</protein>
<evidence type="ECO:0000256" key="1">
    <source>
        <dbReference type="ARBA" id="ARBA00023157"/>
    </source>
</evidence>
<dbReference type="CDD" id="cd00033">
    <property type="entry name" value="CCP"/>
    <property type="match status" value="1"/>
</dbReference>
<keyword evidence="1" id="KW-1015">Disulfide bond</keyword>
<dbReference type="Pfam" id="PF00084">
    <property type="entry name" value="Sushi"/>
    <property type="match status" value="1"/>
</dbReference>
<dbReference type="Proteomes" id="UP000005408">
    <property type="component" value="Unassembled WGS sequence"/>
</dbReference>
<keyword evidence="3" id="KW-0812">Transmembrane</keyword>
<name>A0A8W8MZS1_MAGGI</name>
<sequence>MTCHRGFVKYKNKNNLESRFHLKHPRNTIFFNCSDACAGTAYNAKTTYVQHIQPSIVSVGDKVTLVCKNGHRLVAGNLTRICQKNGSWSGENPICKRCKCSCKRLASQNFIKDPIVLQQRIEETKKFLAVNRSELSAFKRKKISSHDGRASSTGIGMALGVGVITFVIGAIVCSDLLTCRARRRRRTFRKA</sequence>
<reference evidence="5" key="1">
    <citation type="submission" date="2022-08" db="UniProtKB">
        <authorList>
            <consortium name="EnsemblMetazoa"/>
        </authorList>
    </citation>
    <scope>IDENTIFICATION</scope>
    <source>
        <strain evidence="5">05x7-T-G4-1.051#20</strain>
    </source>
</reference>
<dbReference type="EnsemblMetazoa" id="G3731.1">
    <property type="protein sequence ID" value="G3731.1:cds"/>
    <property type="gene ID" value="G3731"/>
</dbReference>
<dbReference type="SMART" id="SM00032">
    <property type="entry name" value="CCP"/>
    <property type="match status" value="1"/>
</dbReference>
<dbReference type="SUPFAM" id="SSF57535">
    <property type="entry name" value="Complement control module/SCR domain"/>
    <property type="match status" value="1"/>
</dbReference>
<keyword evidence="3" id="KW-0472">Membrane</keyword>